<gene>
    <name evidence="4" type="ORF">SAMN02745133_00543</name>
</gene>
<keyword evidence="5" id="KW-1185">Reference proteome</keyword>
<protein>
    <recommendedName>
        <fullName evidence="2">Phosphoesterase</fullName>
        <ecNumber evidence="2">3.1.4.-</ecNumber>
    </recommendedName>
</protein>
<reference evidence="5" key="1">
    <citation type="submission" date="2016-11" db="EMBL/GenBank/DDBJ databases">
        <authorList>
            <person name="Varghese N."/>
            <person name="Submissions S."/>
        </authorList>
    </citation>
    <scope>NUCLEOTIDE SEQUENCE [LARGE SCALE GENOMIC DNA]</scope>
    <source>
        <strain evidence="5">DSM 12395</strain>
    </source>
</reference>
<feature type="domain" description="Calcineurin-like phosphoesterase" evidence="3">
    <location>
        <begin position="1"/>
        <end position="146"/>
    </location>
</feature>
<dbReference type="OrthoDB" id="9800565at2"/>
<comment type="cofactor">
    <cofactor evidence="2">
        <name>a divalent metal cation</name>
        <dbReference type="ChEBI" id="CHEBI:60240"/>
    </cofactor>
</comment>
<evidence type="ECO:0000313" key="5">
    <source>
        <dbReference type="Proteomes" id="UP000184148"/>
    </source>
</evidence>
<accession>A0A1M4U1D3</accession>
<dbReference type="InterPro" id="IPR024654">
    <property type="entry name" value="Calcineurin-like_PHP_lpxH"/>
</dbReference>
<dbReference type="NCBIfam" id="TIGR00040">
    <property type="entry name" value="yfcE"/>
    <property type="match status" value="1"/>
</dbReference>
<dbReference type="STRING" id="1121429.SAMN02745133_00543"/>
<dbReference type="EC" id="3.1.4.-" evidence="2"/>
<dbReference type="Proteomes" id="UP000184148">
    <property type="component" value="Unassembled WGS sequence"/>
</dbReference>
<dbReference type="GO" id="GO:0046872">
    <property type="term" value="F:metal ion binding"/>
    <property type="evidence" value="ECO:0007669"/>
    <property type="project" value="UniProtKB-KW"/>
</dbReference>
<keyword evidence="2" id="KW-0479">Metal-binding</keyword>
<dbReference type="InterPro" id="IPR041802">
    <property type="entry name" value="MPP_YfcE"/>
</dbReference>
<evidence type="ECO:0000256" key="2">
    <source>
        <dbReference type="RuleBase" id="RU362039"/>
    </source>
</evidence>
<dbReference type="GO" id="GO:0016787">
    <property type="term" value="F:hydrolase activity"/>
    <property type="evidence" value="ECO:0007669"/>
    <property type="project" value="UniProtKB-UniRule"/>
</dbReference>
<dbReference type="RefSeq" id="WP_073235342.1">
    <property type="nucleotide sequence ID" value="NZ_FQUY01000002.1"/>
</dbReference>
<evidence type="ECO:0000256" key="1">
    <source>
        <dbReference type="ARBA" id="ARBA00008950"/>
    </source>
</evidence>
<dbReference type="Gene3D" id="3.60.21.10">
    <property type="match status" value="1"/>
</dbReference>
<dbReference type="SUPFAM" id="SSF56300">
    <property type="entry name" value="Metallo-dependent phosphatases"/>
    <property type="match status" value="1"/>
</dbReference>
<comment type="similarity">
    <text evidence="1 2">Belongs to the metallophosphoesterase superfamily. YfcE family.</text>
</comment>
<sequence>MRILVVSDTHGRLGTVYHVLEQLGEVDLILHAGDHYRDCDELAYSLEIPARGVMGNCDFPGDGPQEELLEVAGHKIYMTHGHRHGVKRDANAVLERAKQLGARVAVYGHTHIADFRVVDDIIILNPGSPVHPRGKDRPSVGLIEIHGDDIQAEIIYIDYFYP</sequence>
<name>A0A1M4U1D3_9FIRM</name>
<dbReference type="AlphaFoldDB" id="A0A1M4U1D3"/>
<evidence type="ECO:0000313" key="4">
    <source>
        <dbReference type="EMBL" id="SHE50483.1"/>
    </source>
</evidence>
<dbReference type="Pfam" id="PF12850">
    <property type="entry name" value="Metallophos_2"/>
    <property type="match status" value="1"/>
</dbReference>
<dbReference type="InterPro" id="IPR000979">
    <property type="entry name" value="Phosphodiesterase_MJ0936/Vps29"/>
</dbReference>
<proteinExistence type="inferred from homology"/>
<dbReference type="EMBL" id="FQUY01000002">
    <property type="protein sequence ID" value="SHE50483.1"/>
    <property type="molecule type" value="Genomic_DNA"/>
</dbReference>
<dbReference type="CDD" id="cd00841">
    <property type="entry name" value="MPP_YfcE"/>
    <property type="match status" value="1"/>
</dbReference>
<organism evidence="4 5">
    <name type="scientific">Desulforamulus putei DSM 12395</name>
    <dbReference type="NCBI Taxonomy" id="1121429"/>
    <lineage>
        <taxon>Bacteria</taxon>
        <taxon>Bacillati</taxon>
        <taxon>Bacillota</taxon>
        <taxon>Clostridia</taxon>
        <taxon>Eubacteriales</taxon>
        <taxon>Peptococcaceae</taxon>
        <taxon>Desulforamulus</taxon>
    </lineage>
</organism>
<evidence type="ECO:0000259" key="3">
    <source>
        <dbReference type="Pfam" id="PF12850"/>
    </source>
</evidence>
<dbReference type="InterPro" id="IPR029052">
    <property type="entry name" value="Metallo-depent_PP-like"/>
</dbReference>
<dbReference type="PANTHER" id="PTHR11124">
    <property type="entry name" value="VACUOLAR SORTING PROTEIN VPS29"/>
    <property type="match status" value="1"/>
</dbReference>